<feature type="compositionally biased region" description="Polar residues" evidence="1">
    <location>
        <begin position="201"/>
        <end position="216"/>
    </location>
</feature>
<protein>
    <submittedName>
        <fullName evidence="2">Uncharacterized protein</fullName>
    </submittedName>
</protein>
<feature type="compositionally biased region" description="Basic and acidic residues" evidence="1">
    <location>
        <begin position="68"/>
        <end position="94"/>
    </location>
</feature>
<comment type="caution">
    <text evidence="2">The sequence shown here is derived from an EMBL/GenBank/DDBJ whole genome shotgun (WGS) entry which is preliminary data.</text>
</comment>
<feature type="compositionally biased region" description="Polar residues" evidence="1">
    <location>
        <begin position="182"/>
        <end position="191"/>
    </location>
</feature>
<proteinExistence type="predicted"/>
<gene>
    <name evidence="2" type="ORF">TsFJ059_009666</name>
</gene>
<dbReference type="AlphaFoldDB" id="A0A9P8KMN5"/>
<feature type="compositionally biased region" description="Acidic residues" evidence="1">
    <location>
        <begin position="271"/>
        <end position="281"/>
    </location>
</feature>
<feature type="compositionally biased region" description="Low complexity" evidence="1">
    <location>
        <begin position="96"/>
        <end position="113"/>
    </location>
</feature>
<keyword evidence="3" id="KW-1185">Reference proteome</keyword>
<feature type="region of interest" description="Disordered" evidence="1">
    <location>
        <begin position="38"/>
        <end position="296"/>
    </location>
</feature>
<name>A0A9P8KMN5_9HYPO</name>
<feature type="region of interest" description="Disordered" evidence="1">
    <location>
        <begin position="357"/>
        <end position="385"/>
    </location>
</feature>
<feature type="compositionally biased region" description="Polar residues" evidence="1">
    <location>
        <begin position="114"/>
        <end position="145"/>
    </location>
</feature>
<evidence type="ECO:0000256" key="1">
    <source>
        <dbReference type="SAM" id="MobiDB-lite"/>
    </source>
</evidence>
<feature type="compositionally biased region" description="Polar residues" evidence="1">
    <location>
        <begin position="228"/>
        <end position="243"/>
    </location>
</feature>
<evidence type="ECO:0000313" key="3">
    <source>
        <dbReference type="Proteomes" id="UP000826573"/>
    </source>
</evidence>
<organism evidence="2 3">
    <name type="scientific">Trichoderma semiorbis</name>
    <dbReference type="NCBI Taxonomy" id="1491008"/>
    <lineage>
        <taxon>Eukaryota</taxon>
        <taxon>Fungi</taxon>
        <taxon>Dikarya</taxon>
        <taxon>Ascomycota</taxon>
        <taxon>Pezizomycotina</taxon>
        <taxon>Sordariomycetes</taxon>
        <taxon>Hypocreomycetidae</taxon>
        <taxon>Hypocreales</taxon>
        <taxon>Hypocreaceae</taxon>
        <taxon>Trichoderma</taxon>
    </lineage>
</organism>
<accession>A0A9P8KMN5</accession>
<dbReference type="EMBL" id="JAIMJC010000004">
    <property type="protein sequence ID" value="KAH0526327.1"/>
    <property type="molecule type" value="Genomic_DNA"/>
</dbReference>
<feature type="compositionally biased region" description="Basic and acidic residues" evidence="1">
    <location>
        <begin position="38"/>
        <end position="49"/>
    </location>
</feature>
<evidence type="ECO:0000313" key="2">
    <source>
        <dbReference type="EMBL" id="KAH0526327.1"/>
    </source>
</evidence>
<sequence length="385" mass="42124">MFRKKKDPRVTALLESADETLLDGDDEARQEVRREIQRLNDLSGEHSRASDAASISSRMGKSKQVALRPKDSDTLNLAHKIDDLVEQSKPKQREQPTSTRPAPSSRNSPRASAQYSSQGLPAQPVSAQRSPQGQPAQPVSAQRSPQGLPAQPISAQNSPQGRPVQPASAQNSPQGRPAQPISAPNSPQGWSVQPAPALRSPQRTSVPRSPQGQSVRPVSGGIPLDWSPEQNVPRSQYYDTSNHPLRLTSSPQRQRQQQRRPPTPSPQQQQGEEESEEEEGEPMNAHQQEHLKRMLQEAGLWPPARLEEALASQTSAFVPETSSGNSITTLNQVQNQGDVVESAKDNLDADAEAAGDIENAATKRSPLATMKKWFQNAAQNKRKQE</sequence>
<dbReference type="Proteomes" id="UP000826573">
    <property type="component" value="Unassembled WGS sequence"/>
</dbReference>
<reference evidence="2 3" key="1">
    <citation type="submission" date="2021-08" db="EMBL/GenBank/DDBJ databases">
        <title>The highly contiguous genome resource for Trichoderma semiorbis FJ059, a fungal antagonistic to plant pathogens.</title>
        <authorList>
            <person name="Liu T."/>
        </authorList>
    </citation>
    <scope>NUCLEOTIDE SEQUENCE [LARGE SCALE GENOMIC DNA]</scope>
    <source>
        <strain evidence="2 3">FJ059</strain>
    </source>
</reference>